<sequence length="359" mass="40187">MSTSGAGDNKDAPMGPSLDELLRQAEERWRAAAEYGAEDEEMGDEDEMGDEWDESDDSSVMPTQNLSGPVWAWLMLRYMHEYMPLHKQRVGGTWPDDGFGFALHVDGGHASSAFDIERLVSSLCGYLKYLLPLHKSQEEYDATFDARVLSSIAKAIIGFTDSVCQVACGDDTMKYCFLSELVIEDEERGVRSQVKRCRDELITEHNMAYVCSLDNRIMTWPHVAVFCINEVQEQRQLARIVAAQEKMLEDYKWDLSVQNVRKACLKWMAEHSSCPFCPLHASFNGAAGTHLDNTHPEVFTALAAGAPLPQDSISTALRYEKQPELGTDLLRFLLHSETAKPCTQSAWAQRAASSSSRQS</sequence>
<dbReference type="GeneID" id="37272452"/>
<dbReference type="Proteomes" id="UP000245946">
    <property type="component" value="Unassembled WGS sequence"/>
</dbReference>
<dbReference type="RefSeq" id="XP_025600998.1">
    <property type="nucleotide sequence ID" value="XM_025744908.1"/>
</dbReference>
<evidence type="ECO:0000313" key="3">
    <source>
        <dbReference type="Proteomes" id="UP000245946"/>
    </source>
</evidence>
<feature type="compositionally biased region" description="Basic and acidic residues" evidence="1">
    <location>
        <begin position="20"/>
        <end position="31"/>
    </location>
</feature>
<feature type="compositionally biased region" description="Acidic residues" evidence="1">
    <location>
        <begin position="36"/>
        <end position="57"/>
    </location>
</feature>
<proteinExistence type="predicted"/>
<dbReference type="AlphaFoldDB" id="A0A316ZGX1"/>
<organism evidence="2 3">
    <name type="scientific">Tilletiopsis washingtonensis</name>
    <dbReference type="NCBI Taxonomy" id="58919"/>
    <lineage>
        <taxon>Eukaryota</taxon>
        <taxon>Fungi</taxon>
        <taxon>Dikarya</taxon>
        <taxon>Basidiomycota</taxon>
        <taxon>Ustilaginomycotina</taxon>
        <taxon>Exobasidiomycetes</taxon>
        <taxon>Entylomatales</taxon>
        <taxon>Entylomatales incertae sedis</taxon>
        <taxon>Tilletiopsis</taxon>
    </lineage>
</organism>
<evidence type="ECO:0000313" key="2">
    <source>
        <dbReference type="EMBL" id="PWO00720.1"/>
    </source>
</evidence>
<evidence type="ECO:0000256" key="1">
    <source>
        <dbReference type="SAM" id="MobiDB-lite"/>
    </source>
</evidence>
<gene>
    <name evidence="2" type="ORF">FA09DRAFT_358087</name>
</gene>
<keyword evidence="3" id="KW-1185">Reference proteome</keyword>
<accession>A0A316ZGX1</accession>
<reference evidence="2 3" key="1">
    <citation type="journal article" date="2018" name="Mol. Biol. Evol.">
        <title>Broad Genomic Sampling Reveals a Smut Pathogenic Ancestry of the Fungal Clade Ustilaginomycotina.</title>
        <authorList>
            <person name="Kijpornyongpan T."/>
            <person name="Mondo S.J."/>
            <person name="Barry K."/>
            <person name="Sandor L."/>
            <person name="Lee J."/>
            <person name="Lipzen A."/>
            <person name="Pangilinan J."/>
            <person name="LaButti K."/>
            <person name="Hainaut M."/>
            <person name="Henrissat B."/>
            <person name="Grigoriev I.V."/>
            <person name="Spatafora J.W."/>
            <person name="Aime M.C."/>
        </authorList>
    </citation>
    <scope>NUCLEOTIDE SEQUENCE [LARGE SCALE GENOMIC DNA]</scope>
    <source>
        <strain evidence="2 3">MCA 4186</strain>
    </source>
</reference>
<name>A0A316ZGX1_9BASI</name>
<protein>
    <submittedName>
        <fullName evidence="2">Uncharacterized protein</fullName>
    </submittedName>
</protein>
<dbReference type="EMBL" id="KZ819284">
    <property type="protein sequence ID" value="PWO00720.1"/>
    <property type="molecule type" value="Genomic_DNA"/>
</dbReference>
<feature type="region of interest" description="Disordered" evidence="1">
    <location>
        <begin position="1"/>
        <end position="61"/>
    </location>
</feature>